<evidence type="ECO:0000313" key="3">
    <source>
        <dbReference type="EMBL" id="VVO63030.1"/>
    </source>
</evidence>
<keyword evidence="1" id="KW-0472">Membrane</keyword>
<feature type="transmembrane region" description="Helical" evidence="1">
    <location>
        <begin position="337"/>
        <end position="356"/>
    </location>
</feature>
<evidence type="ECO:0000313" key="4">
    <source>
        <dbReference type="Proteomes" id="UP000326018"/>
    </source>
</evidence>
<reference evidence="4 5" key="1">
    <citation type="submission" date="2019-09" db="EMBL/GenBank/DDBJ databases">
        <authorList>
            <person name="Chandra G."/>
            <person name="Truman W A."/>
        </authorList>
    </citation>
    <scope>NUCLEOTIDE SEQUENCE [LARGE SCALE GENOMIC DNA]</scope>
    <source>
        <strain evidence="2">PS712</strain>
        <strain evidence="3">PS854</strain>
    </source>
</reference>
<evidence type="ECO:0000313" key="5">
    <source>
        <dbReference type="Proteomes" id="UP000327111"/>
    </source>
</evidence>
<feature type="transmembrane region" description="Helical" evidence="1">
    <location>
        <begin position="197"/>
        <end position="222"/>
    </location>
</feature>
<dbReference type="Proteomes" id="UP000327111">
    <property type="component" value="Unassembled WGS sequence"/>
</dbReference>
<evidence type="ECO:0008006" key="6">
    <source>
        <dbReference type="Google" id="ProtNLM"/>
    </source>
</evidence>
<name>A0A5E7EU37_PSEFL</name>
<feature type="transmembrane region" description="Helical" evidence="1">
    <location>
        <begin position="12"/>
        <end position="31"/>
    </location>
</feature>
<feature type="transmembrane region" description="Helical" evidence="1">
    <location>
        <begin position="392"/>
        <end position="412"/>
    </location>
</feature>
<feature type="transmembrane region" description="Helical" evidence="1">
    <location>
        <begin position="368"/>
        <end position="386"/>
    </location>
</feature>
<feature type="transmembrane region" description="Helical" evidence="1">
    <location>
        <begin position="304"/>
        <end position="325"/>
    </location>
</feature>
<feature type="transmembrane region" description="Helical" evidence="1">
    <location>
        <begin position="273"/>
        <end position="292"/>
    </location>
</feature>
<proteinExistence type="predicted"/>
<dbReference type="Proteomes" id="UP000326018">
    <property type="component" value="Unassembled WGS sequence"/>
</dbReference>
<dbReference type="RefSeq" id="WP_150704705.1">
    <property type="nucleotide sequence ID" value="NZ_CABVIB010000033.1"/>
</dbReference>
<gene>
    <name evidence="2" type="ORF">PS712_04918</name>
    <name evidence="3" type="ORF">PS854_00904</name>
</gene>
<evidence type="ECO:0000313" key="2">
    <source>
        <dbReference type="EMBL" id="VVO29777.1"/>
    </source>
</evidence>
<dbReference type="OrthoDB" id="1814621at2"/>
<feature type="transmembrane region" description="Helical" evidence="1">
    <location>
        <begin position="128"/>
        <end position="150"/>
    </location>
</feature>
<organism evidence="2 4">
    <name type="scientific">Pseudomonas fluorescens</name>
    <dbReference type="NCBI Taxonomy" id="294"/>
    <lineage>
        <taxon>Bacteria</taxon>
        <taxon>Pseudomonadati</taxon>
        <taxon>Pseudomonadota</taxon>
        <taxon>Gammaproteobacteria</taxon>
        <taxon>Pseudomonadales</taxon>
        <taxon>Pseudomonadaceae</taxon>
        <taxon>Pseudomonas</taxon>
    </lineage>
</organism>
<keyword evidence="1" id="KW-1133">Transmembrane helix</keyword>
<accession>A0A5E7EU37</accession>
<dbReference type="AlphaFoldDB" id="A0A5E7EU37"/>
<feature type="transmembrane region" description="Helical" evidence="1">
    <location>
        <begin position="242"/>
        <end position="261"/>
    </location>
</feature>
<keyword evidence="1" id="KW-0812">Transmembrane</keyword>
<dbReference type="EMBL" id="CABVIF010000001">
    <property type="protein sequence ID" value="VVO63030.1"/>
    <property type="molecule type" value="Genomic_DNA"/>
</dbReference>
<sequence>MTSSKRLTGQQYLSILACVLLTAMVSIYTMTTYMKGPLNGNFDHYLMQADRWGMPEDIKQRGATPLYLDEWNSGWDGQFYYYIANDLLGHKDTPKHIDADAYRYQRVGIPVLSKILSLALFQDWVSPFIYYLTHFLLILLGTAVAARFFIKEGVPAYWIIPWAVGMGTQITLLNGLPDGAADALLIIGMISAYQKKYGIYALAITFACLSREAYVAFPALFFGAQVLERLIKRKSIKPVPELLVMLFPLVVFVAWHTYIRLHFTMTPAEQGTSILGVPFLNLLTHMIAGLQGHYPKMGSGWDSYMAGTGLVLFTILLAWTIWTIAKTRPVQSVLQGNIVSNTTVAFTLTLCLLYLCFGETVIWNFTGYMKAGGLFLFCIPFIAAINGRRPHAATFVLAMGITAFFCWQGWLLRVDQPTIKYKFDVQCHHLKIDTGSTCREHFVWSGDELAGLVGTVQNGNRVAAQGLTPSGFISFGPYIELPKGRYRVELTISGDGSDLGYTDIIGINSRDTAVTLSKQPLTAGDDVKIQTVLDVDESFIRNLEVRTWYQSGNLSLKSLSVERLAN</sequence>
<protein>
    <recommendedName>
        <fullName evidence="6">Glycosyltransferase RgtA/B/C/D-like domain-containing protein</fullName>
    </recommendedName>
</protein>
<dbReference type="PROSITE" id="PS51257">
    <property type="entry name" value="PROKAR_LIPOPROTEIN"/>
    <property type="match status" value="1"/>
</dbReference>
<evidence type="ECO:0000256" key="1">
    <source>
        <dbReference type="SAM" id="Phobius"/>
    </source>
</evidence>
<dbReference type="EMBL" id="CABVIB010000033">
    <property type="protein sequence ID" value="VVO29777.1"/>
    <property type="molecule type" value="Genomic_DNA"/>
</dbReference>